<dbReference type="Proteomes" id="UP001141458">
    <property type="component" value="Unassembled WGS sequence"/>
</dbReference>
<proteinExistence type="predicted"/>
<feature type="domain" description="DUF11" evidence="1">
    <location>
        <begin position="10"/>
        <end position="115"/>
    </location>
</feature>
<protein>
    <submittedName>
        <fullName evidence="2">DUF11 domain-containing protein</fullName>
    </submittedName>
</protein>
<comment type="caution">
    <text evidence="2">The sequence shown here is derived from an EMBL/GenBank/DDBJ whole genome shotgun (WGS) entry which is preliminary data.</text>
</comment>
<dbReference type="RefSeq" id="WP_269721300.1">
    <property type="nucleotide sequence ID" value="NZ_JANDZU010000020.1"/>
</dbReference>
<name>A0A9X3HGA7_9FIRM</name>
<organism evidence="2 3">
    <name type="scientific">Parvimonas micra</name>
    <dbReference type="NCBI Taxonomy" id="33033"/>
    <lineage>
        <taxon>Bacteria</taxon>
        <taxon>Bacillati</taxon>
        <taxon>Bacillota</taxon>
        <taxon>Tissierellia</taxon>
        <taxon>Tissierellales</taxon>
        <taxon>Peptoniphilaceae</taxon>
        <taxon>Parvimonas</taxon>
    </lineage>
</organism>
<dbReference type="PANTHER" id="PTHR34819">
    <property type="entry name" value="LARGE CYSTEINE-RICH PERIPLASMIC PROTEIN OMCB"/>
    <property type="match status" value="1"/>
</dbReference>
<feature type="non-terminal residue" evidence="2">
    <location>
        <position position="213"/>
    </location>
</feature>
<reference evidence="2" key="1">
    <citation type="submission" date="2022-07" db="EMBL/GenBank/DDBJ databases">
        <title>Parvimonas micra travels from the subgingival sulcus of the human oral cavity to the colorectal adenocarcinoma.</title>
        <authorList>
            <person name="Conde-Perez K."/>
            <person name="Buetas E."/>
            <person name="Aja-Macaya P."/>
            <person name="Martin-De Arribas E."/>
            <person name="Iglesias-Corras I."/>
            <person name="Trigo-Tasende N."/>
            <person name="Nasser-Ali M."/>
            <person name="Estevez L.S."/>
            <person name="Rumbo-Feal S."/>
            <person name="Otero-Alen B."/>
            <person name="Noguera J.F."/>
            <person name="Concha A."/>
            <person name="Pardinas-Lopez S."/>
            <person name="Carda-Dieguez M."/>
            <person name="Gomez-Randulfe I."/>
            <person name="Martinez-Lago N."/>
            <person name="Ladra S."/>
            <person name="Aparicio L.A."/>
            <person name="Bou G."/>
            <person name="Mira A."/>
            <person name="Vallejo J.A."/>
            <person name="Poza M."/>
        </authorList>
    </citation>
    <scope>NUCLEOTIDE SEQUENCE</scope>
    <source>
        <strain evidence="2">PM79KC-AC-4</strain>
    </source>
</reference>
<dbReference type="InterPro" id="IPR047589">
    <property type="entry name" value="DUF11_rpt"/>
</dbReference>
<dbReference type="Gene3D" id="2.60.40.740">
    <property type="match status" value="2"/>
</dbReference>
<dbReference type="PANTHER" id="PTHR34819:SF3">
    <property type="entry name" value="CELL SURFACE PROTEIN"/>
    <property type="match status" value="1"/>
</dbReference>
<evidence type="ECO:0000313" key="2">
    <source>
        <dbReference type="EMBL" id="MCZ7408313.1"/>
    </source>
</evidence>
<evidence type="ECO:0000259" key="1">
    <source>
        <dbReference type="Pfam" id="PF01345"/>
    </source>
</evidence>
<feature type="domain" description="DUF11" evidence="1">
    <location>
        <begin position="135"/>
        <end position="212"/>
    </location>
</feature>
<dbReference type="AlphaFoldDB" id="A0A9X3HGA7"/>
<dbReference type="InterPro" id="IPR051172">
    <property type="entry name" value="Chlamydia_OmcB"/>
</dbReference>
<sequence length="213" mass="23811">QLFRDDRISIDGNEVKAGQELLYKVTYKNTTGKDQKVVIKDKIPEHTTYVEGSASDDGVYKDGEITWTKEKVADGETFEVTFKVKVNDNVNGEKILNKANVVEGNNNYDTNETTNPTPTKPVKDVFSPSDDKVSIDGNEVKAGQELLYKVTYKNTTGKDQKVEIKDRIPEYTTYVEGSASDGGVYKDGEITWTKEKVADGETFEVTFKVKVNN</sequence>
<dbReference type="InterPro" id="IPR001434">
    <property type="entry name" value="OmcB-like_DUF11"/>
</dbReference>
<accession>A0A9X3HGA7</accession>
<gene>
    <name evidence="2" type="ORF">NND69_08145</name>
</gene>
<feature type="non-terminal residue" evidence="2">
    <location>
        <position position="1"/>
    </location>
</feature>
<evidence type="ECO:0000313" key="3">
    <source>
        <dbReference type="Proteomes" id="UP001141458"/>
    </source>
</evidence>
<dbReference type="Pfam" id="PF01345">
    <property type="entry name" value="DUF11"/>
    <property type="match status" value="2"/>
</dbReference>
<dbReference type="NCBIfam" id="TIGR01451">
    <property type="entry name" value="B_ant_repeat"/>
    <property type="match status" value="2"/>
</dbReference>
<dbReference type="EMBL" id="JANDZV010000019">
    <property type="protein sequence ID" value="MCZ7408313.1"/>
    <property type="molecule type" value="Genomic_DNA"/>
</dbReference>